<evidence type="ECO:0000259" key="9">
    <source>
        <dbReference type="Pfam" id="PF04575"/>
    </source>
</evidence>
<evidence type="ECO:0000256" key="3">
    <source>
        <dbReference type="ARBA" id="ARBA00022692"/>
    </source>
</evidence>
<evidence type="ECO:0000256" key="2">
    <source>
        <dbReference type="ARBA" id="ARBA00022452"/>
    </source>
</evidence>
<feature type="signal peptide" evidence="8">
    <location>
        <begin position="1"/>
        <end position="23"/>
    </location>
</feature>
<dbReference type="Pfam" id="PF04575">
    <property type="entry name" value="SlipAM"/>
    <property type="match status" value="1"/>
</dbReference>
<proteinExistence type="inferred from homology"/>
<evidence type="ECO:0000256" key="6">
    <source>
        <dbReference type="ARBA" id="ARBA00023237"/>
    </source>
</evidence>
<sequence>MSIQNKPWLAACLLLLPFQVALADLPADRLVTEPDTGFDITPAAAPQVEAAPAPANAQPDKRLQMSREELLQRPELLQQALSYAVLTHNAEGASLLLPIYLELPGPHDALLVALAQALIARAEGDYQRAIGLYRAVLAADPDIPPVRLSLAQSLFENRADKDARQEFEHFRQTPNLAPELQQLAGQYLEALRKRDRWSFGGSVNFISDSNVNNAGREREIRTPRGVWTLPEPESAQGFAYRLNADRDWNVHGNLYWRLSLDDYGKFYWNNHKFDDQIARLSSGPAYKTARAEAAVTPYYERRWYGTHKYSREVGVRAEWQYWLTPRHKILSALEIGEQRHDRRRWLDGDSYTASGTWLFVRSPTQYFSFGLDWLRKTAEDNSESYTRKGLRLGWTQQWGWGLTTSAQISAGHRSYDAPDLFRITRRDHELAASLVLSHRKLQFAGITPQLVGTWQRVNSNHFFYPYRKGNVFIQFGRSF</sequence>
<keyword evidence="5" id="KW-0472">Membrane</keyword>
<dbReference type="AlphaFoldDB" id="A0A1A9RGS5"/>
<feature type="domain" description="Surface lipoprotein assembly modifier N-terminal TPR repeats region" evidence="10">
    <location>
        <begin position="63"/>
        <end position="167"/>
    </location>
</feature>
<comment type="subcellular location">
    <subcellularLocation>
        <location evidence="1">Cell outer membrane</location>
        <topology evidence="1">Multi-pass membrane protein</topology>
    </subcellularLocation>
</comment>
<evidence type="ECO:0000256" key="4">
    <source>
        <dbReference type="ARBA" id="ARBA00022729"/>
    </source>
</evidence>
<dbReference type="RefSeq" id="WP_064104233.1">
    <property type="nucleotide sequence ID" value="NZ_LXSF01000002.1"/>
</dbReference>
<reference evidence="12" key="1">
    <citation type="submission" date="2016-05" db="EMBL/GenBank/DDBJ databases">
        <title>Draft genome of Corynebacterium afermentans subsp. afermentans LCDC 88199T.</title>
        <authorList>
            <person name="Bernier A.-M."/>
            <person name="Bernard K."/>
        </authorList>
    </citation>
    <scope>NUCLEOTIDE SEQUENCE [LARGE SCALE GENOMIC DNA]</scope>
    <source>
        <strain evidence="12">NML01-0328</strain>
    </source>
</reference>
<evidence type="ECO:0000256" key="8">
    <source>
        <dbReference type="SAM" id="SignalP"/>
    </source>
</evidence>
<feature type="domain" description="Surface lipoprotein assembly modifier C-terminal" evidence="9">
    <location>
        <begin position="197"/>
        <end position="479"/>
    </location>
</feature>
<name>A0A1A9RGS5_EIKCO</name>
<keyword evidence="6" id="KW-0998">Cell outer membrane</keyword>
<evidence type="ECO:0000313" key="11">
    <source>
        <dbReference type="EMBL" id="OAM17507.1"/>
    </source>
</evidence>
<dbReference type="GO" id="GO:0009279">
    <property type="term" value="C:cell outer membrane"/>
    <property type="evidence" value="ECO:0007669"/>
    <property type="project" value="UniProtKB-SubCell"/>
</dbReference>
<keyword evidence="2" id="KW-1134">Transmembrane beta strand</keyword>
<evidence type="ECO:0008006" key="13">
    <source>
        <dbReference type="Google" id="ProtNLM"/>
    </source>
</evidence>
<comment type="similarity">
    <text evidence="7">Belongs to the Slam family.</text>
</comment>
<dbReference type="SUPFAM" id="SSF48452">
    <property type="entry name" value="TPR-like"/>
    <property type="match status" value="1"/>
</dbReference>
<organism evidence="11 12">
    <name type="scientific">Eikenella corrodens</name>
    <dbReference type="NCBI Taxonomy" id="539"/>
    <lineage>
        <taxon>Bacteria</taxon>
        <taxon>Pseudomonadati</taxon>
        <taxon>Pseudomonadota</taxon>
        <taxon>Betaproteobacteria</taxon>
        <taxon>Neisseriales</taxon>
        <taxon>Neisseriaceae</taxon>
        <taxon>Eikenella</taxon>
    </lineage>
</organism>
<feature type="chain" id="PRO_5008395838" description="DUF560 domain-containing protein" evidence="8">
    <location>
        <begin position="24"/>
        <end position="479"/>
    </location>
</feature>
<comment type="caution">
    <text evidence="11">The sequence shown here is derived from an EMBL/GenBank/DDBJ whole genome shotgun (WGS) entry which is preliminary data.</text>
</comment>
<protein>
    <recommendedName>
        <fullName evidence="13">DUF560 domain-containing protein</fullName>
    </recommendedName>
</protein>
<keyword evidence="3" id="KW-0812">Transmembrane</keyword>
<dbReference type="Gene3D" id="1.25.40.10">
    <property type="entry name" value="Tetratricopeptide repeat domain"/>
    <property type="match status" value="1"/>
</dbReference>
<dbReference type="Pfam" id="PF24575">
    <property type="entry name" value="TPR_Slam"/>
    <property type="match status" value="1"/>
</dbReference>
<accession>A0A1A9RGS5</accession>
<evidence type="ECO:0000313" key="12">
    <source>
        <dbReference type="Proteomes" id="UP000078003"/>
    </source>
</evidence>
<evidence type="ECO:0000256" key="7">
    <source>
        <dbReference type="ARBA" id="ARBA00023609"/>
    </source>
</evidence>
<gene>
    <name evidence="11" type="ORF">A7P85_03980</name>
</gene>
<dbReference type="InterPro" id="IPR057556">
    <property type="entry name" value="TPR_Slam"/>
</dbReference>
<keyword evidence="4 8" id="KW-0732">Signal</keyword>
<evidence type="ECO:0000259" key="10">
    <source>
        <dbReference type="Pfam" id="PF24575"/>
    </source>
</evidence>
<evidence type="ECO:0000256" key="5">
    <source>
        <dbReference type="ARBA" id="ARBA00023136"/>
    </source>
</evidence>
<dbReference type="EMBL" id="LXSF01000002">
    <property type="protein sequence ID" value="OAM17507.1"/>
    <property type="molecule type" value="Genomic_DNA"/>
</dbReference>
<dbReference type="Proteomes" id="UP000078003">
    <property type="component" value="Unassembled WGS sequence"/>
</dbReference>
<dbReference type="InterPro" id="IPR007655">
    <property type="entry name" value="Slam_C"/>
</dbReference>
<dbReference type="InterPro" id="IPR011990">
    <property type="entry name" value="TPR-like_helical_dom_sf"/>
</dbReference>
<evidence type="ECO:0000256" key="1">
    <source>
        <dbReference type="ARBA" id="ARBA00004571"/>
    </source>
</evidence>